<comment type="caution">
    <text evidence="2">The sequence shown here is derived from an EMBL/GenBank/DDBJ whole genome shotgun (WGS) entry which is preliminary data.</text>
</comment>
<accession>A0ABQ3C8B3</accession>
<name>A0ABQ3C8B3_9ACTN</name>
<dbReference type="Proteomes" id="UP000624183">
    <property type="component" value="Unassembled WGS sequence"/>
</dbReference>
<organism evidence="2 3">
    <name type="scientific">Streptomyces rubiginosohelvolus</name>
    <dbReference type="NCBI Taxonomy" id="67362"/>
    <lineage>
        <taxon>Bacteria</taxon>
        <taxon>Bacillati</taxon>
        <taxon>Actinomycetota</taxon>
        <taxon>Actinomycetes</taxon>
        <taxon>Kitasatosporales</taxon>
        <taxon>Streptomycetaceae</taxon>
        <taxon>Streptomyces</taxon>
    </lineage>
</organism>
<proteinExistence type="predicted"/>
<dbReference type="EMBL" id="BMUW01000011">
    <property type="protein sequence ID" value="GGZ70208.1"/>
    <property type="molecule type" value="Genomic_DNA"/>
</dbReference>
<feature type="region of interest" description="Disordered" evidence="1">
    <location>
        <begin position="1"/>
        <end position="30"/>
    </location>
</feature>
<keyword evidence="3" id="KW-1185">Reference proteome</keyword>
<evidence type="ECO:0000313" key="3">
    <source>
        <dbReference type="Proteomes" id="UP000624183"/>
    </source>
</evidence>
<feature type="compositionally biased region" description="Low complexity" evidence="1">
    <location>
        <begin position="1"/>
        <end position="22"/>
    </location>
</feature>
<sequence>MKNQRTAPTRSRTSSTAPFRASGTGTDISGDIEFSRASVRDAQRSLTAILEQLAEKKLALYSAAKDNYPLTGGPSPLLGTVTIFRIIREDLAVPTSK</sequence>
<gene>
    <name evidence="2" type="ORF">GCM10010328_51720</name>
</gene>
<evidence type="ECO:0000256" key="1">
    <source>
        <dbReference type="SAM" id="MobiDB-lite"/>
    </source>
</evidence>
<evidence type="ECO:0000313" key="2">
    <source>
        <dbReference type="EMBL" id="GGZ70208.1"/>
    </source>
</evidence>
<reference evidence="3" key="1">
    <citation type="journal article" date="2019" name="Int. J. Syst. Evol. Microbiol.">
        <title>The Global Catalogue of Microorganisms (GCM) 10K type strain sequencing project: providing services to taxonomists for standard genome sequencing and annotation.</title>
        <authorList>
            <consortium name="The Broad Institute Genomics Platform"/>
            <consortium name="The Broad Institute Genome Sequencing Center for Infectious Disease"/>
            <person name="Wu L."/>
            <person name="Ma J."/>
        </authorList>
    </citation>
    <scope>NUCLEOTIDE SEQUENCE [LARGE SCALE GENOMIC DNA]</scope>
    <source>
        <strain evidence="3">JCM 4602</strain>
    </source>
</reference>
<protein>
    <submittedName>
        <fullName evidence="2">Uncharacterized protein</fullName>
    </submittedName>
</protein>